<proteinExistence type="predicted"/>
<name>A0A183G105_HELPZ</name>
<dbReference type="OrthoDB" id="5839458at2759"/>
<organism evidence="4 5">
    <name type="scientific">Heligmosomoides polygyrus</name>
    <name type="common">Parasitic roundworm</name>
    <dbReference type="NCBI Taxonomy" id="6339"/>
    <lineage>
        <taxon>Eukaryota</taxon>
        <taxon>Metazoa</taxon>
        <taxon>Ecdysozoa</taxon>
        <taxon>Nematoda</taxon>
        <taxon>Chromadorea</taxon>
        <taxon>Rhabditida</taxon>
        <taxon>Rhabditina</taxon>
        <taxon>Rhabditomorpha</taxon>
        <taxon>Strongyloidea</taxon>
        <taxon>Heligmosomidae</taxon>
        <taxon>Heligmosomoides</taxon>
    </lineage>
</organism>
<evidence type="ECO:0000256" key="1">
    <source>
        <dbReference type="SAM" id="Coils"/>
    </source>
</evidence>
<accession>A0A3P7ZG40</accession>
<accession>A0A183G105</accession>
<dbReference type="Proteomes" id="UP000050761">
    <property type="component" value="Unassembled WGS sequence"/>
</dbReference>
<reference evidence="3 4" key="1">
    <citation type="submission" date="2018-11" db="EMBL/GenBank/DDBJ databases">
        <authorList>
            <consortium name="Pathogen Informatics"/>
        </authorList>
    </citation>
    <scope>NUCLEOTIDE SEQUENCE [LARGE SCALE GENOMIC DNA]</scope>
</reference>
<evidence type="ECO:0000313" key="5">
    <source>
        <dbReference type="WBParaSite" id="HPBE_0001482301-mRNA-1"/>
    </source>
</evidence>
<evidence type="ECO:0000256" key="2">
    <source>
        <dbReference type="SAM" id="MobiDB-lite"/>
    </source>
</evidence>
<sequence>MAPSHDSAQIRCQIEFFKKKLHRYISSATSLLKDYFVSYEDERFDHLNNDELENFRQEISATRKHLLNANRKITQLNDEWTLLQSSTTDESMVFEEYITKYGDYRESITSAVNQLEQLDYLMNAIDNEYAKRNLHVPSDSSDNASHDDTDGNCQPARMHWYPALAVEHQNTTIGDVIINEALDVAHADTYTSFIQDTSLGNPSNHDELADLKELQPPGITVPTKSGFVGFQFHVHMEPYDSTTRQNLVCRFAEKVA</sequence>
<dbReference type="EMBL" id="UZAH01028553">
    <property type="protein sequence ID" value="VDP00907.1"/>
    <property type="molecule type" value="Genomic_DNA"/>
</dbReference>
<dbReference type="WBParaSite" id="HPBE_0001482301-mRNA-1">
    <property type="protein sequence ID" value="HPBE_0001482301-mRNA-1"/>
    <property type="gene ID" value="HPBE_0001482301"/>
</dbReference>
<reference evidence="5" key="2">
    <citation type="submission" date="2019-09" db="UniProtKB">
        <authorList>
            <consortium name="WormBaseParasite"/>
        </authorList>
    </citation>
    <scope>IDENTIFICATION</scope>
</reference>
<keyword evidence="1" id="KW-0175">Coiled coil</keyword>
<gene>
    <name evidence="3" type="ORF">HPBE_LOCUS14824</name>
</gene>
<evidence type="ECO:0000313" key="3">
    <source>
        <dbReference type="EMBL" id="VDP00907.1"/>
    </source>
</evidence>
<dbReference type="AlphaFoldDB" id="A0A183G105"/>
<feature type="region of interest" description="Disordered" evidence="2">
    <location>
        <begin position="134"/>
        <end position="153"/>
    </location>
</feature>
<evidence type="ECO:0000313" key="4">
    <source>
        <dbReference type="Proteomes" id="UP000050761"/>
    </source>
</evidence>
<protein>
    <submittedName>
        <fullName evidence="5">Syntaxin-6_N domain-containing protein</fullName>
    </submittedName>
</protein>
<keyword evidence="4" id="KW-1185">Reference proteome</keyword>
<feature type="coiled-coil region" evidence="1">
    <location>
        <begin position="52"/>
        <end position="79"/>
    </location>
</feature>